<dbReference type="EMBL" id="JAEUWV010000025">
    <property type="protein sequence ID" value="MCO6395382.1"/>
    <property type="molecule type" value="Genomic_DNA"/>
</dbReference>
<keyword evidence="7" id="KW-1185">Reference proteome</keyword>
<dbReference type="SMART" id="SM01110">
    <property type="entry name" value="Cutinase"/>
    <property type="match status" value="1"/>
</dbReference>
<dbReference type="InterPro" id="IPR029058">
    <property type="entry name" value="AB_hydrolase_fold"/>
</dbReference>
<comment type="similarity">
    <text evidence="1">Belongs to the cutinase family.</text>
</comment>
<keyword evidence="3" id="KW-0378">Hydrolase</keyword>
<evidence type="ECO:0000256" key="1">
    <source>
        <dbReference type="ARBA" id="ARBA00007534"/>
    </source>
</evidence>
<dbReference type="Proteomes" id="UP001205920">
    <property type="component" value="Unassembled WGS sequence"/>
</dbReference>
<proteinExistence type="inferred from homology"/>
<keyword evidence="2" id="KW-0719">Serine esterase</keyword>
<evidence type="ECO:0000256" key="3">
    <source>
        <dbReference type="ARBA" id="ARBA00022801"/>
    </source>
</evidence>
<dbReference type="GO" id="GO:0052689">
    <property type="term" value="F:carboxylic ester hydrolase activity"/>
    <property type="evidence" value="ECO:0007669"/>
    <property type="project" value="UniProtKB-KW"/>
</dbReference>
<feature type="signal peptide" evidence="5">
    <location>
        <begin position="1"/>
        <end position="28"/>
    </location>
</feature>
<dbReference type="InterPro" id="IPR000675">
    <property type="entry name" value="Cutinase/axe"/>
</dbReference>
<sequence length="406" mass="42444">MNDMRAALAAVVCAACVVVPSVAPPAQAQLLGKSDSEPLPAAPLESYERNIAAAPSRCTDFELVIAAGTGDSNQGDDPLHVRGLRPGSTLIADVEAAGESVSAWQVPYTASVGVLGTLGETRTNMALPYGASLDTGKRAVRTHLATLHDACPDTKVLFLGFSQGAGLLGDLVAESPDPSLVAAYLIADPGRSRTTYHTAETVTGARGVRGENGEILIPLDGVRLASDVSGLTGPRRTSFHDAEAEALTFCHSNDLACATQHDGLAQRVGVRLAQPAAAPLHKLAGRGFKDFGHNPIATLLALAWELAAVSHVVQEYAGETPPFLGEDITGLGVLLHVAAQELLPMTAGLGVPQIPMPLIDLIPHVMNMMPHHLAYFEGGDHPAWTIDGESVESWIAHDMVARMQAS</sequence>
<keyword evidence="5" id="KW-0732">Signal</keyword>
<dbReference type="SUPFAM" id="SSF53474">
    <property type="entry name" value="alpha/beta-Hydrolases"/>
    <property type="match status" value="1"/>
</dbReference>
<name>A0AAW5I0Y8_9CORY</name>
<dbReference type="PANTHER" id="PTHR33630:SF9">
    <property type="entry name" value="CUTINASE 4"/>
    <property type="match status" value="1"/>
</dbReference>
<evidence type="ECO:0000313" key="6">
    <source>
        <dbReference type="EMBL" id="MCO6395382.1"/>
    </source>
</evidence>
<keyword evidence="4" id="KW-1015">Disulfide bond</keyword>
<evidence type="ECO:0000256" key="5">
    <source>
        <dbReference type="SAM" id="SignalP"/>
    </source>
</evidence>
<evidence type="ECO:0000313" key="7">
    <source>
        <dbReference type="Proteomes" id="UP001205920"/>
    </source>
</evidence>
<gene>
    <name evidence="6" type="ORF">JMN37_10455</name>
</gene>
<dbReference type="RefSeq" id="WP_252932126.1">
    <property type="nucleotide sequence ID" value="NZ_JAEUWV010000025.1"/>
</dbReference>
<organism evidence="6 7">
    <name type="scientific">Corynebacterium lipophilum</name>
    <dbReference type="NCBI Taxonomy" id="2804918"/>
    <lineage>
        <taxon>Bacteria</taxon>
        <taxon>Bacillati</taxon>
        <taxon>Actinomycetota</taxon>
        <taxon>Actinomycetes</taxon>
        <taxon>Mycobacteriales</taxon>
        <taxon>Corynebacteriaceae</taxon>
        <taxon>Corynebacterium</taxon>
    </lineage>
</organism>
<evidence type="ECO:0000256" key="2">
    <source>
        <dbReference type="ARBA" id="ARBA00022487"/>
    </source>
</evidence>
<accession>A0AAW5I0Y8</accession>
<dbReference type="PANTHER" id="PTHR33630">
    <property type="entry name" value="CUTINASE RV1984C-RELATED-RELATED"/>
    <property type="match status" value="1"/>
</dbReference>
<feature type="chain" id="PRO_5043610687" evidence="5">
    <location>
        <begin position="29"/>
        <end position="406"/>
    </location>
</feature>
<reference evidence="6 7" key="1">
    <citation type="submission" date="2021-01" db="EMBL/GenBank/DDBJ databases">
        <title>Identification and Characterization of Corynebacterium sp.</title>
        <authorList>
            <person name="Luo Q."/>
            <person name="Qu P."/>
            <person name="Chen Q."/>
        </authorList>
    </citation>
    <scope>NUCLEOTIDE SEQUENCE [LARGE SCALE GENOMIC DNA]</scope>
    <source>
        <strain evidence="6 7">MC-18</strain>
    </source>
</reference>
<dbReference type="Pfam" id="PF01083">
    <property type="entry name" value="Cutinase"/>
    <property type="match status" value="1"/>
</dbReference>
<dbReference type="Gene3D" id="3.40.50.1820">
    <property type="entry name" value="alpha/beta hydrolase"/>
    <property type="match status" value="1"/>
</dbReference>
<comment type="caution">
    <text evidence="6">The sequence shown here is derived from an EMBL/GenBank/DDBJ whole genome shotgun (WGS) entry which is preliminary data.</text>
</comment>
<dbReference type="AlphaFoldDB" id="A0AAW5I0Y8"/>
<protein>
    <submittedName>
        <fullName evidence="6">Cutinase family protein</fullName>
    </submittedName>
</protein>
<evidence type="ECO:0000256" key="4">
    <source>
        <dbReference type="ARBA" id="ARBA00023157"/>
    </source>
</evidence>